<dbReference type="Gramene" id="evm.model.ctgX69.1">
    <property type="protein sequence ID" value="cds.evm.model.ctgX69.1"/>
    <property type="gene ID" value="evm.TU.ctgX69.1"/>
</dbReference>
<proteinExistence type="predicted"/>
<keyword evidence="2" id="KW-1185">Reference proteome</keyword>
<protein>
    <submittedName>
        <fullName evidence="1">Uncharacterized protein</fullName>
    </submittedName>
</protein>
<reference evidence="1" key="1">
    <citation type="submission" date="2021-03" db="UniProtKB">
        <authorList>
            <consortium name="EnsemblPlants"/>
        </authorList>
    </citation>
    <scope>IDENTIFICATION</scope>
</reference>
<dbReference type="AlphaFoldDB" id="A0A803QSM0"/>
<dbReference type="EnsemblPlants" id="evm.model.ctgX69.1">
    <property type="protein sequence ID" value="cds.evm.model.ctgX69.1"/>
    <property type="gene ID" value="evm.TU.ctgX69.1"/>
</dbReference>
<organism evidence="1 2">
    <name type="scientific">Cannabis sativa</name>
    <name type="common">Hemp</name>
    <name type="synonym">Marijuana</name>
    <dbReference type="NCBI Taxonomy" id="3483"/>
    <lineage>
        <taxon>Eukaryota</taxon>
        <taxon>Viridiplantae</taxon>
        <taxon>Streptophyta</taxon>
        <taxon>Embryophyta</taxon>
        <taxon>Tracheophyta</taxon>
        <taxon>Spermatophyta</taxon>
        <taxon>Magnoliopsida</taxon>
        <taxon>eudicotyledons</taxon>
        <taxon>Gunneridae</taxon>
        <taxon>Pentapetalae</taxon>
        <taxon>rosids</taxon>
        <taxon>fabids</taxon>
        <taxon>Rosales</taxon>
        <taxon>Cannabaceae</taxon>
        <taxon>Cannabis</taxon>
    </lineage>
</organism>
<accession>A0A803QSM0</accession>
<sequence length="91" mass="9687">CGFEFGRNSGPGVCVCVRPPISAQGFWSSPASSPECSPSLVLVRSLHASRSKDLSYLVLVRVQVHILSLSMSKSVRDQSRDLGQSPGLASL</sequence>
<evidence type="ECO:0000313" key="2">
    <source>
        <dbReference type="Proteomes" id="UP000596661"/>
    </source>
</evidence>
<name>A0A803QSM0_CANSA</name>
<evidence type="ECO:0000313" key="1">
    <source>
        <dbReference type="EnsemblPlants" id="cds.evm.model.ctgX69.1"/>
    </source>
</evidence>
<dbReference type="Proteomes" id="UP000596661">
    <property type="component" value="Unassembled WGS sequence"/>
</dbReference>